<dbReference type="AlphaFoldDB" id="U4U626"/>
<evidence type="ECO:0000313" key="9">
    <source>
        <dbReference type="Proteomes" id="UP000030742"/>
    </source>
</evidence>
<protein>
    <recommendedName>
        <fullName evidence="3">acid phosphatase</fullName>
        <ecNumber evidence="3">3.1.3.2</ecNumber>
    </recommendedName>
</protein>
<keyword evidence="6" id="KW-1015">Disulfide bond</keyword>
<keyword evidence="5" id="KW-0378">Hydrolase</keyword>
<name>U4U626_DENPD</name>
<reference evidence="8 9" key="1">
    <citation type="journal article" date="2013" name="Genome Biol.">
        <title>Draft genome of the mountain pine beetle, Dendroctonus ponderosae Hopkins, a major forest pest.</title>
        <authorList>
            <person name="Keeling C.I."/>
            <person name="Yuen M.M."/>
            <person name="Liao N.Y."/>
            <person name="Docking T.R."/>
            <person name="Chan S.K."/>
            <person name="Taylor G.A."/>
            <person name="Palmquist D.L."/>
            <person name="Jackman S.D."/>
            <person name="Nguyen A."/>
            <person name="Li M."/>
            <person name="Henderson H."/>
            <person name="Janes J.K."/>
            <person name="Zhao Y."/>
            <person name="Pandoh P."/>
            <person name="Moore R."/>
            <person name="Sperling F.A."/>
            <person name="Huber D.P."/>
            <person name="Birol I."/>
            <person name="Jones S.J."/>
            <person name="Bohlmann J."/>
        </authorList>
    </citation>
    <scope>NUCLEOTIDE SEQUENCE</scope>
</reference>
<dbReference type="SUPFAM" id="SSF53254">
    <property type="entry name" value="Phosphoglycerate mutase-like"/>
    <property type="match status" value="1"/>
</dbReference>
<dbReference type="Gene3D" id="3.40.50.1240">
    <property type="entry name" value="Phosphoglycerate mutase-like"/>
    <property type="match status" value="1"/>
</dbReference>
<evidence type="ECO:0000256" key="1">
    <source>
        <dbReference type="ARBA" id="ARBA00000032"/>
    </source>
</evidence>
<comment type="catalytic activity">
    <reaction evidence="1">
        <text>a phosphate monoester + H2O = an alcohol + phosphate</text>
        <dbReference type="Rhea" id="RHEA:15017"/>
        <dbReference type="ChEBI" id="CHEBI:15377"/>
        <dbReference type="ChEBI" id="CHEBI:30879"/>
        <dbReference type="ChEBI" id="CHEBI:43474"/>
        <dbReference type="ChEBI" id="CHEBI:67140"/>
        <dbReference type="EC" id="3.1.3.2"/>
    </reaction>
</comment>
<keyword evidence="4" id="KW-0732">Signal</keyword>
<evidence type="ECO:0000256" key="2">
    <source>
        <dbReference type="ARBA" id="ARBA00005375"/>
    </source>
</evidence>
<evidence type="ECO:0000256" key="4">
    <source>
        <dbReference type="ARBA" id="ARBA00022729"/>
    </source>
</evidence>
<sequence>MLALLIQHLAQGIPKEFFILDELEGADFHHEHFDHEDVSSTLVLSHVLFRHGNRTPDSVQEMYPNDPYLNETYYPIGLGQLTNAGKIREFNIGTSLRQRYSRFLSELYLPEEVEAFSTDYSRTKASLQLVLAGLFPPQGPQLWNPSVLWQPVPYRYAPRGRDSLLMGGLCPTYLQLYQEMEESIEMRSKFMKHHTFFEYISRHSGLEVSTFRHIYNLYFGLSTEEEWGFSLPDWTQPIWPRKVTAVAIHEYYVQMANDRMRRLASGHLLRKILHDTEAKIAQLSKGRKIHLYSAHENNVAQLLILLGVFWPHIPSYGAHVILEVHHIEEEFGIKVFYQNWEVEHPELLQIPGCDVFCPLDQFRELFSKYMPEDDECGY</sequence>
<proteinExistence type="inferred from homology"/>
<keyword evidence="7" id="KW-0325">Glycoprotein</keyword>
<dbReference type="PANTHER" id="PTHR11567:SF211">
    <property type="entry name" value="PROSTATIC ACID PHOSPHATASE"/>
    <property type="match status" value="1"/>
</dbReference>
<dbReference type="PANTHER" id="PTHR11567">
    <property type="entry name" value="ACID PHOSPHATASE-RELATED"/>
    <property type="match status" value="1"/>
</dbReference>
<dbReference type="InterPro" id="IPR050645">
    <property type="entry name" value="Histidine_acid_phosphatase"/>
</dbReference>
<evidence type="ECO:0000256" key="5">
    <source>
        <dbReference type="ARBA" id="ARBA00022801"/>
    </source>
</evidence>
<dbReference type="EC" id="3.1.3.2" evidence="3"/>
<evidence type="ECO:0000256" key="6">
    <source>
        <dbReference type="ARBA" id="ARBA00023157"/>
    </source>
</evidence>
<dbReference type="EMBL" id="KB632166">
    <property type="protein sequence ID" value="ERL89324.1"/>
    <property type="molecule type" value="Genomic_DNA"/>
</dbReference>
<dbReference type="InterPro" id="IPR029033">
    <property type="entry name" value="His_PPase_superfam"/>
</dbReference>
<dbReference type="InterPro" id="IPR000560">
    <property type="entry name" value="His_Pase_clade-2"/>
</dbReference>
<dbReference type="CDD" id="cd07061">
    <property type="entry name" value="HP_HAP_like"/>
    <property type="match status" value="1"/>
</dbReference>
<comment type="similarity">
    <text evidence="2">Belongs to the histidine acid phosphatase family.</text>
</comment>
<evidence type="ECO:0000313" key="8">
    <source>
        <dbReference type="EMBL" id="ERL89324.1"/>
    </source>
</evidence>
<dbReference type="GO" id="GO:0003993">
    <property type="term" value="F:acid phosphatase activity"/>
    <property type="evidence" value="ECO:0007669"/>
    <property type="project" value="UniProtKB-EC"/>
</dbReference>
<gene>
    <name evidence="8" type="ORF">D910_06696</name>
</gene>
<evidence type="ECO:0000256" key="3">
    <source>
        <dbReference type="ARBA" id="ARBA00012646"/>
    </source>
</evidence>
<dbReference type="Pfam" id="PF00328">
    <property type="entry name" value="His_Phos_2"/>
    <property type="match status" value="1"/>
</dbReference>
<accession>U4U626</accession>
<organism evidence="8 9">
    <name type="scientific">Dendroctonus ponderosae</name>
    <name type="common">Mountain pine beetle</name>
    <dbReference type="NCBI Taxonomy" id="77166"/>
    <lineage>
        <taxon>Eukaryota</taxon>
        <taxon>Metazoa</taxon>
        <taxon>Ecdysozoa</taxon>
        <taxon>Arthropoda</taxon>
        <taxon>Hexapoda</taxon>
        <taxon>Insecta</taxon>
        <taxon>Pterygota</taxon>
        <taxon>Neoptera</taxon>
        <taxon>Endopterygota</taxon>
        <taxon>Coleoptera</taxon>
        <taxon>Polyphaga</taxon>
        <taxon>Cucujiformia</taxon>
        <taxon>Curculionidae</taxon>
        <taxon>Scolytinae</taxon>
        <taxon>Dendroctonus</taxon>
    </lineage>
</organism>
<dbReference type="OrthoDB" id="10257284at2759"/>
<evidence type="ECO:0000256" key="7">
    <source>
        <dbReference type="ARBA" id="ARBA00023180"/>
    </source>
</evidence>
<dbReference type="Proteomes" id="UP000030742">
    <property type="component" value="Unassembled WGS sequence"/>
</dbReference>